<dbReference type="OrthoDB" id="2835124at2759"/>
<dbReference type="Gene3D" id="1.20.1280.50">
    <property type="match status" value="1"/>
</dbReference>
<evidence type="ECO:0000313" key="2">
    <source>
        <dbReference type="EMBL" id="KAF7346608.1"/>
    </source>
</evidence>
<comment type="caution">
    <text evidence="2">The sequence shown here is derived from an EMBL/GenBank/DDBJ whole genome shotgun (WGS) entry which is preliminary data.</text>
</comment>
<name>A0A8H6XRD0_9AGAR</name>
<sequence length="481" mass="54406">MTSRDVHSFPTETLSEIFRYAVRGVAPAFFRRTQVGRRVIKTELERIANAPLLALSRVCSRWHKIAINTPTLWSRIEINGVVGDTPSVLETVISLVAARLERTREVPLSVSLICEDRQQFPVHVFQLLAQHSYRWEHAAILASLPGIDMSILKGRLPCLKTLTVYGSLGKRDFFGIAPRLEHLYVTPPMIHAQSFTEILEHKQLRLFGCVVSSAEEFGDTMSVLPKLPTGTYFYLETHLDSRTSRRQHPFKNPPASSITSSISTLLCEITDVLEPRQMSSILNHIFASLTLPRLQRLLLGCSVYPQRMLEFPPAQFLSLCERSDLGRSLRTLRIAEVRMTARDLLQILAVLDGLQHLEIGDGPERPKRKSRVQAHSDPDAVITDDFLRAMTCAPGQNCLVPHLSYFACVSRFVFTDSVLADFAASRVEQLANSWTSFHVRIHPFPETDDASRIPAVRKVLWELAARNKKLVYQVGREYETL</sequence>
<accession>A0A8H6XRD0</accession>
<protein>
    <recommendedName>
        <fullName evidence="1">F-box domain-containing protein</fullName>
    </recommendedName>
</protein>
<organism evidence="2 3">
    <name type="scientific">Mycena sanguinolenta</name>
    <dbReference type="NCBI Taxonomy" id="230812"/>
    <lineage>
        <taxon>Eukaryota</taxon>
        <taxon>Fungi</taxon>
        <taxon>Dikarya</taxon>
        <taxon>Basidiomycota</taxon>
        <taxon>Agaricomycotina</taxon>
        <taxon>Agaricomycetes</taxon>
        <taxon>Agaricomycetidae</taxon>
        <taxon>Agaricales</taxon>
        <taxon>Marasmiineae</taxon>
        <taxon>Mycenaceae</taxon>
        <taxon>Mycena</taxon>
    </lineage>
</organism>
<feature type="domain" description="F-box" evidence="1">
    <location>
        <begin position="10"/>
        <end position="76"/>
    </location>
</feature>
<gene>
    <name evidence="2" type="ORF">MSAN_01798300</name>
</gene>
<evidence type="ECO:0000313" key="3">
    <source>
        <dbReference type="Proteomes" id="UP000623467"/>
    </source>
</evidence>
<proteinExistence type="predicted"/>
<reference evidence="2" key="1">
    <citation type="submission" date="2020-05" db="EMBL/GenBank/DDBJ databases">
        <title>Mycena genomes resolve the evolution of fungal bioluminescence.</title>
        <authorList>
            <person name="Tsai I.J."/>
        </authorList>
    </citation>
    <scope>NUCLEOTIDE SEQUENCE</scope>
    <source>
        <strain evidence="2">160909Yilan</strain>
    </source>
</reference>
<keyword evidence="3" id="KW-1185">Reference proteome</keyword>
<dbReference type="EMBL" id="JACAZH010000018">
    <property type="protein sequence ID" value="KAF7346608.1"/>
    <property type="molecule type" value="Genomic_DNA"/>
</dbReference>
<evidence type="ECO:0000259" key="1">
    <source>
        <dbReference type="Pfam" id="PF12937"/>
    </source>
</evidence>
<dbReference type="Proteomes" id="UP000623467">
    <property type="component" value="Unassembled WGS sequence"/>
</dbReference>
<dbReference type="Pfam" id="PF12937">
    <property type="entry name" value="F-box-like"/>
    <property type="match status" value="1"/>
</dbReference>
<dbReference type="InterPro" id="IPR001810">
    <property type="entry name" value="F-box_dom"/>
</dbReference>
<dbReference type="AlphaFoldDB" id="A0A8H6XRD0"/>